<evidence type="ECO:0000313" key="1">
    <source>
        <dbReference type="EMBL" id="KAJ7625655.1"/>
    </source>
</evidence>
<gene>
    <name evidence="1" type="ORF">FB45DRAFT_70272</name>
</gene>
<reference evidence="1" key="1">
    <citation type="submission" date="2023-03" db="EMBL/GenBank/DDBJ databases">
        <title>Massive genome expansion in bonnet fungi (Mycena s.s.) driven by repeated elements and novel gene families across ecological guilds.</title>
        <authorList>
            <consortium name="Lawrence Berkeley National Laboratory"/>
            <person name="Harder C.B."/>
            <person name="Miyauchi S."/>
            <person name="Viragh M."/>
            <person name="Kuo A."/>
            <person name="Thoen E."/>
            <person name="Andreopoulos B."/>
            <person name="Lu D."/>
            <person name="Skrede I."/>
            <person name="Drula E."/>
            <person name="Henrissat B."/>
            <person name="Morin E."/>
            <person name="Kohler A."/>
            <person name="Barry K."/>
            <person name="LaButti K."/>
            <person name="Morin E."/>
            <person name="Salamov A."/>
            <person name="Lipzen A."/>
            <person name="Mereny Z."/>
            <person name="Hegedus B."/>
            <person name="Baldrian P."/>
            <person name="Stursova M."/>
            <person name="Weitz H."/>
            <person name="Taylor A."/>
            <person name="Grigoriev I.V."/>
            <person name="Nagy L.G."/>
            <person name="Martin F."/>
            <person name="Kauserud H."/>
        </authorList>
    </citation>
    <scope>NUCLEOTIDE SEQUENCE</scope>
    <source>
        <strain evidence="1">9284</strain>
    </source>
</reference>
<dbReference type="Gene3D" id="1.10.510.10">
    <property type="entry name" value="Transferase(Phosphotransferase) domain 1"/>
    <property type="match status" value="1"/>
</dbReference>
<accession>A0AAD7BMU8</accession>
<dbReference type="InterPro" id="IPR011009">
    <property type="entry name" value="Kinase-like_dom_sf"/>
</dbReference>
<protein>
    <recommendedName>
        <fullName evidence="3">Protein kinase domain-containing protein</fullName>
    </recommendedName>
</protein>
<evidence type="ECO:0008006" key="3">
    <source>
        <dbReference type="Google" id="ProtNLM"/>
    </source>
</evidence>
<name>A0AAD7BMU8_9AGAR</name>
<comment type="caution">
    <text evidence="1">The sequence shown here is derived from an EMBL/GenBank/DDBJ whole genome shotgun (WGS) entry which is preliminary data.</text>
</comment>
<dbReference type="Proteomes" id="UP001221142">
    <property type="component" value="Unassembled WGS sequence"/>
</dbReference>
<proteinExistence type="predicted"/>
<evidence type="ECO:0000313" key="2">
    <source>
        <dbReference type="Proteomes" id="UP001221142"/>
    </source>
</evidence>
<dbReference type="EMBL" id="JARKIF010000012">
    <property type="protein sequence ID" value="KAJ7625655.1"/>
    <property type="molecule type" value="Genomic_DNA"/>
</dbReference>
<dbReference type="AlphaFoldDB" id="A0AAD7BMU8"/>
<keyword evidence="2" id="KW-1185">Reference proteome</keyword>
<organism evidence="1 2">
    <name type="scientific">Roridomyces roridus</name>
    <dbReference type="NCBI Taxonomy" id="1738132"/>
    <lineage>
        <taxon>Eukaryota</taxon>
        <taxon>Fungi</taxon>
        <taxon>Dikarya</taxon>
        <taxon>Basidiomycota</taxon>
        <taxon>Agaricomycotina</taxon>
        <taxon>Agaricomycetes</taxon>
        <taxon>Agaricomycetidae</taxon>
        <taxon>Agaricales</taxon>
        <taxon>Marasmiineae</taxon>
        <taxon>Mycenaceae</taxon>
        <taxon>Roridomyces</taxon>
    </lineage>
</organism>
<dbReference type="SUPFAM" id="SSF56112">
    <property type="entry name" value="Protein kinase-like (PK-like)"/>
    <property type="match status" value="1"/>
</dbReference>
<sequence>MKTIQLARTSGFTLGKGTFNNIHGDLFVYQGEKPRRDNEDLHGLGERMRQRRPKEQQDGLKIIRNKHLNLASEIGRGPGYLFHAGKIKDRAVIVKVFSAERNAREHLEATVTVSQRLLHPNVLRIEGTSSPTSMHHFIAYENAHRKTAEGPLARALRDGLDKSIMLGFKMISDLSSGMYYLSTQGIALPRGPENFDVFLDIDDRFLFCINSPTDANTAHREQDMGSIWTLFSGLCQKVLRSANRLLHGY</sequence>